<dbReference type="EMBL" id="GBRH01215021">
    <property type="protein sequence ID" value="JAD82874.1"/>
    <property type="molecule type" value="Transcribed_RNA"/>
</dbReference>
<feature type="region of interest" description="Disordered" evidence="1">
    <location>
        <begin position="14"/>
        <end position="174"/>
    </location>
</feature>
<reference evidence="2" key="1">
    <citation type="submission" date="2014-09" db="EMBL/GenBank/DDBJ databases">
        <authorList>
            <person name="Magalhaes I.L.F."/>
            <person name="Oliveira U."/>
            <person name="Santos F.R."/>
            <person name="Vidigal T.H.D.A."/>
            <person name="Brescovit A.D."/>
            <person name="Santos A.J."/>
        </authorList>
    </citation>
    <scope>NUCLEOTIDE SEQUENCE</scope>
    <source>
        <tissue evidence="2">Shoot tissue taken approximately 20 cm above the soil surface</tissue>
    </source>
</reference>
<proteinExistence type="predicted"/>
<organism evidence="2">
    <name type="scientific">Arundo donax</name>
    <name type="common">Giant reed</name>
    <name type="synonym">Donax arundinaceus</name>
    <dbReference type="NCBI Taxonomy" id="35708"/>
    <lineage>
        <taxon>Eukaryota</taxon>
        <taxon>Viridiplantae</taxon>
        <taxon>Streptophyta</taxon>
        <taxon>Embryophyta</taxon>
        <taxon>Tracheophyta</taxon>
        <taxon>Spermatophyta</taxon>
        <taxon>Magnoliopsida</taxon>
        <taxon>Liliopsida</taxon>
        <taxon>Poales</taxon>
        <taxon>Poaceae</taxon>
        <taxon>PACMAD clade</taxon>
        <taxon>Arundinoideae</taxon>
        <taxon>Arundineae</taxon>
        <taxon>Arundo</taxon>
    </lineage>
</organism>
<dbReference type="AlphaFoldDB" id="A0A0A9D2P0"/>
<accession>A0A0A9D2P0</accession>
<feature type="compositionally biased region" description="Pro residues" evidence="1">
    <location>
        <begin position="116"/>
        <end position="133"/>
    </location>
</feature>
<protein>
    <submittedName>
        <fullName evidence="2">Uncharacterized protein</fullName>
    </submittedName>
</protein>
<feature type="compositionally biased region" description="Low complexity" evidence="1">
    <location>
        <begin position="50"/>
        <end position="65"/>
    </location>
</feature>
<feature type="compositionally biased region" description="Low complexity" evidence="1">
    <location>
        <begin position="134"/>
        <end position="150"/>
    </location>
</feature>
<feature type="compositionally biased region" description="Basic and acidic residues" evidence="1">
    <location>
        <begin position="14"/>
        <end position="29"/>
    </location>
</feature>
<sequence>MNFCQHLDPHLLKSRSQEQCRHQAPERSPFRSSPTMVCATPPGPPPCSPPEGSAAPSPLLSAESTTGSRGATPPWTQAQSPRQTCPWSPPPCSGGKCPTTANRPPRSCCTCRKPSACPPSPRASSAWPPPTSWPGPSRRSGSPSHPRSPSHSPPPLCRMRWVTRESATAAARPA</sequence>
<feature type="compositionally biased region" description="Polar residues" evidence="1">
    <location>
        <begin position="66"/>
        <end position="86"/>
    </location>
</feature>
<evidence type="ECO:0000256" key="1">
    <source>
        <dbReference type="SAM" id="MobiDB-lite"/>
    </source>
</evidence>
<evidence type="ECO:0000313" key="2">
    <source>
        <dbReference type="EMBL" id="JAD82874.1"/>
    </source>
</evidence>
<reference evidence="2" key="2">
    <citation type="journal article" date="2015" name="Data Brief">
        <title>Shoot transcriptome of the giant reed, Arundo donax.</title>
        <authorList>
            <person name="Barrero R.A."/>
            <person name="Guerrero F.D."/>
            <person name="Moolhuijzen P."/>
            <person name="Goolsby J.A."/>
            <person name="Tidwell J."/>
            <person name="Bellgard S.E."/>
            <person name="Bellgard M.I."/>
        </authorList>
    </citation>
    <scope>NUCLEOTIDE SEQUENCE</scope>
    <source>
        <tissue evidence="2">Shoot tissue taken approximately 20 cm above the soil surface</tissue>
    </source>
</reference>
<name>A0A0A9D2P0_ARUDO</name>